<accession>A0ACB7SDR8</accession>
<gene>
    <name evidence="1" type="ORF">HPB50_010481</name>
</gene>
<proteinExistence type="predicted"/>
<evidence type="ECO:0000313" key="2">
    <source>
        <dbReference type="Proteomes" id="UP000821845"/>
    </source>
</evidence>
<evidence type="ECO:0000313" key="1">
    <source>
        <dbReference type="EMBL" id="KAH6932873.1"/>
    </source>
</evidence>
<name>A0ACB7SDR8_HYAAI</name>
<dbReference type="EMBL" id="CM023484">
    <property type="protein sequence ID" value="KAH6932873.1"/>
    <property type="molecule type" value="Genomic_DNA"/>
</dbReference>
<dbReference type="Proteomes" id="UP000821845">
    <property type="component" value="Chromosome 4"/>
</dbReference>
<organism evidence="1 2">
    <name type="scientific">Hyalomma asiaticum</name>
    <name type="common">Tick</name>
    <dbReference type="NCBI Taxonomy" id="266040"/>
    <lineage>
        <taxon>Eukaryota</taxon>
        <taxon>Metazoa</taxon>
        <taxon>Ecdysozoa</taxon>
        <taxon>Arthropoda</taxon>
        <taxon>Chelicerata</taxon>
        <taxon>Arachnida</taxon>
        <taxon>Acari</taxon>
        <taxon>Parasitiformes</taxon>
        <taxon>Ixodida</taxon>
        <taxon>Ixodoidea</taxon>
        <taxon>Ixodidae</taxon>
        <taxon>Hyalomminae</taxon>
        <taxon>Hyalomma</taxon>
    </lineage>
</organism>
<reference evidence="1" key="1">
    <citation type="submission" date="2020-05" db="EMBL/GenBank/DDBJ databases">
        <title>Large-scale comparative analyses of tick genomes elucidate their genetic diversity and vector capacities.</title>
        <authorList>
            <person name="Jia N."/>
            <person name="Wang J."/>
            <person name="Shi W."/>
            <person name="Du L."/>
            <person name="Sun Y."/>
            <person name="Zhan W."/>
            <person name="Jiang J."/>
            <person name="Wang Q."/>
            <person name="Zhang B."/>
            <person name="Ji P."/>
            <person name="Sakyi L.B."/>
            <person name="Cui X."/>
            <person name="Yuan T."/>
            <person name="Jiang B."/>
            <person name="Yang W."/>
            <person name="Lam T.T.-Y."/>
            <person name="Chang Q."/>
            <person name="Ding S."/>
            <person name="Wang X."/>
            <person name="Zhu J."/>
            <person name="Ruan X."/>
            <person name="Zhao L."/>
            <person name="Wei J."/>
            <person name="Que T."/>
            <person name="Du C."/>
            <person name="Cheng J."/>
            <person name="Dai P."/>
            <person name="Han X."/>
            <person name="Huang E."/>
            <person name="Gao Y."/>
            <person name="Liu J."/>
            <person name="Shao H."/>
            <person name="Ye R."/>
            <person name="Li L."/>
            <person name="Wei W."/>
            <person name="Wang X."/>
            <person name="Wang C."/>
            <person name="Yang T."/>
            <person name="Huo Q."/>
            <person name="Li W."/>
            <person name="Guo W."/>
            <person name="Chen H."/>
            <person name="Zhou L."/>
            <person name="Ni X."/>
            <person name="Tian J."/>
            <person name="Zhou Y."/>
            <person name="Sheng Y."/>
            <person name="Liu T."/>
            <person name="Pan Y."/>
            <person name="Xia L."/>
            <person name="Li J."/>
            <person name="Zhao F."/>
            <person name="Cao W."/>
        </authorList>
    </citation>
    <scope>NUCLEOTIDE SEQUENCE</scope>
    <source>
        <strain evidence="1">Hyas-2018</strain>
    </source>
</reference>
<comment type="caution">
    <text evidence="1">The sequence shown here is derived from an EMBL/GenBank/DDBJ whole genome shotgun (WGS) entry which is preliminary data.</text>
</comment>
<protein>
    <submittedName>
        <fullName evidence="1">Uncharacterized protein</fullName>
    </submittedName>
</protein>
<sequence>MSPYLICLSLSPSHMQARCCEICGFWVTPPSCVAPMSTVARFAFAALFLLPTASAGSAHFTAKTRRGRPSVRLLLDVDTGVDDAMAITLATRLPNVHLEAITVVAGNGNLSTSYDNTLRTLNAIDRTDVPVYRGADRPIDGRWKTEKTYFGRDNFGGVSAQYPVSRNTATDPQTAGYVKMIELAKDNKGQQTLVVMAPLTNLAIALLMAPDILGGIGHVYILGGTLYGKGNVNPTAEFNFFTDPEAALVVLRRATCPVTIIPWEAVLQATVPWDTYYSITKKSGPLQKFLRDITTHTVQCCLSGGQSPGGFSVGDFVAVLAAAVPESVASTLEHRVDVERCGEYARGQLVHAWESKILPGVKRNVTIVKSFDVSLVSEYFKYTFDQAEM</sequence>
<keyword evidence="2" id="KW-1185">Reference proteome</keyword>